<keyword evidence="4" id="KW-0804">Transcription</keyword>
<dbReference type="SMART" id="SM00354">
    <property type="entry name" value="HTH_LACI"/>
    <property type="match status" value="1"/>
</dbReference>
<dbReference type="EMBL" id="BSNS01000022">
    <property type="protein sequence ID" value="GLQ57046.1"/>
    <property type="molecule type" value="Genomic_DNA"/>
</dbReference>
<dbReference type="InterPro" id="IPR001761">
    <property type="entry name" value="Peripla_BP/Lac1_sug-bd_dom"/>
</dbReference>
<evidence type="ECO:0000259" key="5">
    <source>
        <dbReference type="PROSITE" id="PS50932"/>
    </source>
</evidence>
<sequence length="337" mass="37037">MAAKDTTPARRTTIYDLAALAGTSASAVSAVLNGSWKKRRISQKLADRIMRIAEEQGYSVNIQASLLRRERSNIIGMIVPKYDNRYFGAIAEQFEARARRLGLFPVITCTQRDPDLELEAARELVAYRIDCLVSTGATDPDHISALCAAAGVRTINLDLPGSKAPSIISDNYSGALDLTRHILDRCEKDLGDKRPLLFVGGRATDHNTGARIRGFRDAHAERGIPVSEEFILACGYAAEKAERALAALDMPLPRGMFVNSTITLEGVVRWLNQNRPPSKHPLRYGCFDWDPFAVLLPGNIGMVQQDVTHLLDKVFEELETPSGAGEPILVPCILRTL</sequence>
<dbReference type="Gene3D" id="1.10.260.40">
    <property type="entry name" value="lambda repressor-like DNA-binding domains"/>
    <property type="match status" value="1"/>
</dbReference>
<dbReference type="SUPFAM" id="SSF53822">
    <property type="entry name" value="Periplasmic binding protein-like I"/>
    <property type="match status" value="1"/>
</dbReference>
<dbReference type="InterPro" id="IPR010982">
    <property type="entry name" value="Lambda_DNA-bd_dom_sf"/>
</dbReference>
<keyword evidence="3" id="KW-0238">DNA-binding</keyword>
<dbReference type="CDD" id="cd06274">
    <property type="entry name" value="PBP1_FruR"/>
    <property type="match status" value="1"/>
</dbReference>
<gene>
    <name evidence="6" type="ORF">GCM10010862_43050</name>
</gene>
<dbReference type="Pfam" id="PF00532">
    <property type="entry name" value="Peripla_BP_1"/>
    <property type="match status" value="1"/>
</dbReference>
<dbReference type="PROSITE" id="PS50932">
    <property type="entry name" value="HTH_LACI_2"/>
    <property type="match status" value="1"/>
</dbReference>
<evidence type="ECO:0000256" key="1">
    <source>
        <dbReference type="ARBA" id="ARBA00022491"/>
    </source>
</evidence>
<evidence type="ECO:0000256" key="4">
    <source>
        <dbReference type="ARBA" id="ARBA00023163"/>
    </source>
</evidence>
<dbReference type="PANTHER" id="PTHR30146">
    <property type="entry name" value="LACI-RELATED TRANSCRIPTIONAL REPRESSOR"/>
    <property type="match status" value="1"/>
</dbReference>
<dbReference type="SUPFAM" id="SSF47413">
    <property type="entry name" value="lambda repressor-like DNA-binding domains"/>
    <property type="match status" value="1"/>
</dbReference>
<dbReference type="InterPro" id="IPR000843">
    <property type="entry name" value="HTH_LacI"/>
</dbReference>
<evidence type="ECO:0000256" key="3">
    <source>
        <dbReference type="ARBA" id="ARBA00023125"/>
    </source>
</evidence>
<accession>A0ABQ5WBR8</accession>
<comment type="caution">
    <text evidence="6">The sequence shown here is derived from an EMBL/GenBank/DDBJ whole genome shotgun (WGS) entry which is preliminary data.</text>
</comment>
<evidence type="ECO:0000256" key="2">
    <source>
        <dbReference type="ARBA" id="ARBA00023015"/>
    </source>
</evidence>
<protein>
    <submittedName>
        <fullName evidence="6">LacI family transcriptional regulator</fullName>
    </submittedName>
</protein>
<proteinExistence type="predicted"/>
<organism evidence="6 7">
    <name type="scientific">Devosia nitrariae</name>
    <dbReference type="NCBI Taxonomy" id="2071872"/>
    <lineage>
        <taxon>Bacteria</taxon>
        <taxon>Pseudomonadati</taxon>
        <taxon>Pseudomonadota</taxon>
        <taxon>Alphaproteobacteria</taxon>
        <taxon>Hyphomicrobiales</taxon>
        <taxon>Devosiaceae</taxon>
        <taxon>Devosia</taxon>
    </lineage>
</organism>
<feature type="domain" description="HTH lacI-type" evidence="5">
    <location>
        <begin position="12"/>
        <end position="69"/>
    </location>
</feature>
<dbReference type="RefSeq" id="WP_284342422.1">
    <property type="nucleotide sequence ID" value="NZ_BSNS01000022.1"/>
</dbReference>
<dbReference type="Pfam" id="PF00356">
    <property type="entry name" value="LacI"/>
    <property type="match status" value="1"/>
</dbReference>
<name>A0ABQ5WBR8_9HYPH</name>
<evidence type="ECO:0000313" key="6">
    <source>
        <dbReference type="EMBL" id="GLQ57046.1"/>
    </source>
</evidence>
<keyword evidence="2" id="KW-0805">Transcription regulation</keyword>
<keyword evidence="1" id="KW-0678">Repressor</keyword>
<dbReference type="Proteomes" id="UP001156691">
    <property type="component" value="Unassembled WGS sequence"/>
</dbReference>
<dbReference type="PANTHER" id="PTHR30146:SF45">
    <property type="entry name" value="CATABOLITE REPRESSOR_ACTIVATOR"/>
    <property type="match status" value="1"/>
</dbReference>
<dbReference type="Gene3D" id="3.40.50.2300">
    <property type="match status" value="2"/>
</dbReference>
<keyword evidence="7" id="KW-1185">Reference proteome</keyword>
<dbReference type="InterPro" id="IPR028082">
    <property type="entry name" value="Peripla_BP_I"/>
</dbReference>
<reference evidence="7" key="1">
    <citation type="journal article" date="2019" name="Int. J. Syst. Evol. Microbiol.">
        <title>The Global Catalogue of Microorganisms (GCM) 10K type strain sequencing project: providing services to taxonomists for standard genome sequencing and annotation.</title>
        <authorList>
            <consortium name="The Broad Institute Genomics Platform"/>
            <consortium name="The Broad Institute Genome Sequencing Center for Infectious Disease"/>
            <person name="Wu L."/>
            <person name="Ma J."/>
        </authorList>
    </citation>
    <scope>NUCLEOTIDE SEQUENCE [LARGE SCALE GENOMIC DNA]</scope>
    <source>
        <strain evidence="7">NBRC 112416</strain>
    </source>
</reference>
<evidence type="ECO:0000313" key="7">
    <source>
        <dbReference type="Proteomes" id="UP001156691"/>
    </source>
</evidence>